<comment type="subcellular location">
    <subcellularLocation>
        <location evidence="1">Membrane</location>
        <topology evidence="1">Multi-pass membrane protein</topology>
    </subcellularLocation>
</comment>
<feature type="transmembrane region" description="Helical" evidence="6">
    <location>
        <begin position="37"/>
        <end position="67"/>
    </location>
</feature>
<evidence type="ECO:0000256" key="4">
    <source>
        <dbReference type="ARBA" id="ARBA00022989"/>
    </source>
</evidence>
<evidence type="ECO:0000256" key="6">
    <source>
        <dbReference type="SAM" id="Phobius"/>
    </source>
</evidence>
<proteinExistence type="inferred from homology"/>
<dbReference type="Pfam" id="PF00939">
    <property type="entry name" value="Na_sulph_symp"/>
    <property type="match status" value="1"/>
</dbReference>
<organism evidence="7 8">
    <name type="scientific">Bradyrhizobium brasilense</name>
    <dbReference type="NCBI Taxonomy" id="1419277"/>
    <lineage>
        <taxon>Bacteria</taxon>
        <taxon>Pseudomonadati</taxon>
        <taxon>Pseudomonadota</taxon>
        <taxon>Alphaproteobacteria</taxon>
        <taxon>Hyphomicrobiales</taxon>
        <taxon>Nitrobacteraceae</taxon>
        <taxon>Bradyrhizobium</taxon>
    </lineage>
</organism>
<feature type="transmembrane region" description="Helical" evidence="6">
    <location>
        <begin position="212"/>
        <end position="234"/>
    </location>
</feature>
<feature type="transmembrane region" description="Helical" evidence="6">
    <location>
        <begin position="79"/>
        <end position="99"/>
    </location>
</feature>
<reference evidence="7 8" key="1">
    <citation type="submission" date="2023-04" db="EMBL/GenBank/DDBJ databases">
        <title>Australian commercial rhizobial inoculants.</title>
        <authorList>
            <person name="Kohlmeier M.G."/>
            <person name="O'Hara G.W."/>
            <person name="Colombi E."/>
            <person name="Ramsay J.P."/>
            <person name="Terpolilli J."/>
        </authorList>
    </citation>
    <scope>NUCLEOTIDE SEQUENCE [LARGE SCALE GENOMIC DNA]</scope>
    <source>
        <strain evidence="7 8">CB627</strain>
    </source>
</reference>
<accession>A0ABY8JA25</accession>
<feature type="transmembrane region" description="Helical" evidence="6">
    <location>
        <begin position="289"/>
        <end position="309"/>
    </location>
</feature>
<dbReference type="EMBL" id="CP121646">
    <property type="protein sequence ID" value="WFU62024.1"/>
    <property type="molecule type" value="Genomic_DNA"/>
</dbReference>
<keyword evidence="4 6" id="KW-1133">Transmembrane helix</keyword>
<feature type="transmembrane region" description="Helical" evidence="6">
    <location>
        <begin position="321"/>
        <end position="342"/>
    </location>
</feature>
<keyword evidence="8" id="KW-1185">Reference proteome</keyword>
<dbReference type="InterPro" id="IPR001898">
    <property type="entry name" value="SLC13A/DASS"/>
</dbReference>
<keyword evidence="3 6" id="KW-0812">Transmembrane</keyword>
<feature type="transmembrane region" description="Helical" evidence="6">
    <location>
        <begin position="439"/>
        <end position="463"/>
    </location>
</feature>
<evidence type="ECO:0000256" key="5">
    <source>
        <dbReference type="ARBA" id="ARBA00023136"/>
    </source>
</evidence>
<dbReference type="RefSeq" id="WP_076827092.1">
    <property type="nucleotide sequence ID" value="NZ_CP121646.1"/>
</dbReference>
<evidence type="ECO:0000256" key="1">
    <source>
        <dbReference type="ARBA" id="ARBA00004141"/>
    </source>
</evidence>
<dbReference type="NCBIfam" id="TIGR00785">
    <property type="entry name" value="dass"/>
    <property type="match status" value="1"/>
</dbReference>
<feature type="transmembrane region" description="Helical" evidence="6">
    <location>
        <begin position="267"/>
        <end position="283"/>
    </location>
</feature>
<dbReference type="PIRSF" id="PIRSF002457">
    <property type="entry name" value="DASS"/>
    <property type="match status" value="1"/>
</dbReference>
<protein>
    <submittedName>
        <fullName evidence="7">DASS family sodium-coupled anion symporter</fullName>
    </submittedName>
</protein>
<dbReference type="Proteomes" id="UP001221546">
    <property type="component" value="Chromosome"/>
</dbReference>
<evidence type="ECO:0000313" key="8">
    <source>
        <dbReference type="Proteomes" id="UP001221546"/>
    </source>
</evidence>
<name>A0ABY8JA25_9BRAD</name>
<feature type="transmembrane region" description="Helical" evidence="6">
    <location>
        <begin position="170"/>
        <end position="192"/>
    </location>
</feature>
<comment type="similarity">
    <text evidence="2">Belongs to the SLC13A/DASS transporter (TC 2.A.47) family. DIT1 subfamily.</text>
</comment>
<keyword evidence="5 6" id="KW-0472">Membrane</keyword>
<feature type="transmembrane region" description="Helical" evidence="6">
    <location>
        <begin position="375"/>
        <end position="394"/>
    </location>
</feature>
<gene>
    <name evidence="7" type="ORF">QA636_31670</name>
</gene>
<sequence length="466" mass="49127">MKRPLTFLKPALPFMLAVGIWLTPVPAGLTPPAWHLFAVFASAIASVLIGSFPLLPSALLAVAAVVLTGTISPAKAFAGFANASVLLVVIAFLVALAVVKSGLGRRISLFMVGLFGKSSLGLAYSIVITDAIIAPGFPSNTARGGVLFPIVLSVASGSGSRPEEPEGRKLGGYLMFCGMASLSVSSALWMTATSANPLGVQIAKGFGVEIGFGKWLVVAAVPALIALLLLPWLVARIFPPGIGQTPDAPVAARKELAELGPLKRDEWITAGIFAFIILGWVFGDSLQLNSTSVAFAGLGMLLMSNVIGLKDIAEHGEALETFLWLAVLFALSGQLNELGFMGYVGQRLASYIVGLSWQMTYVILVALYVSIHYMFVSQTSQVLALLGVFVDVGIRGGVPAPLMAFALLFASSYFSVITPQGGSQNVIFVSSGYLTQRELYRLGLLVTLFFLAVFLVIGTPWILLVT</sequence>
<evidence type="ECO:0000256" key="2">
    <source>
        <dbReference type="ARBA" id="ARBA00007349"/>
    </source>
</evidence>
<evidence type="ECO:0000313" key="7">
    <source>
        <dbReference type="EMBL" id="WFU62024.1"/>
    </source>
</evidence>
<dbReference type="PANTHER" id="PTHR42826">
    <property type="entry name" value="DICARBOXYLATE TRANSPORTER 2.1, CHLOROPLASTIC"/>
    <property type="match status" value="1"/>
</dbReference>
<evidence type="ECO:0000256" key="3">
    <source>
        <dbReference type="ARBA" id="ARBA00022692"/>
    </source>
</evidence>
<dbReference type="InterPro" id="IPR030676">
    <property type="entry name" value="CitT-rel"/>
</dbReference>
<feature type="transmembrane region" description="Helical" evidence="6">
    <location>
        <begin position="348"/>
        <end position="368"/>
    </location>
</feature>